<accession>A0A6G0X9V4</accession>
<evidence type="ECO:0000259" key="1">
    <source>
        <dbReference type="Pfam" id="PF20680"/>
    </source>
</evidence>
<gene>
    <name evidence="2" type="ORF">Ae201684_007131</name>
</gene>
<dbReference type="Proteomes" id="UP000481153">
    <property type="component" value="Unassembled WGS sequence"/>
</dbReference>
<dbReference type="Pfam" id="PF20680">
    <property type="entry name" value="DUF6817"/>
    <property type="match status" value="1"/>
</dbReference>
<evidence type="ECO:0000313" key="3">
    <source>
        <dbReference type="Proteomes" id="UP000481153"/>
    </source>
</evidence>
<keyword evidence="3" id="KW-1185">Reference proteome</keyword>
<name>A0A6G0X9V4_9STRA</name>
<dbReference type="PANTHER" id="PTHR37391">
    <property type="entry name" value="E3 UBIQUITIN-PROTEIN LIGASE"/>
    <property type="match status" value="1"/>
</dbReference>
<dbReference type="InterPro" id="IPR049202">
    <property type="entry name" value="DUF6817"/>
</dbReference>
<comment type="caution">
    <text evidence="2">The sequence shown here is derived from an EMBL/GenBank/DDBJ whole genome shotgun (WGS) entry which is preliminary data.</text>
</comment>
<feature type="domain" description="DUF6817" evidence="1">
    <location>
        <begin position="38"/>
        <end position="122"/>
    </location>
</feature>
<organism evidence="2 3">
    <name type="scientific">Aphanomyces euteiches</name>
    <dbReference type="NCBI Taxonomy" id="100861"/>
    <lineage>
        <taxon>Eukaryota</taxon>
        <taxon>Sar</taxon>
        <taxon>Stramenopiles</taxon>
        <taxon>Oomycota</taxon>
        <taxon>Saprolegniomycetes</taxon>
        <taxon>Saprolegniales</taxon>
        <taxon>Verrucalvaceae</taxon>
        <taxon>Aphanomyces</taxon>
    </lineage>
</organism>
<dbReference type="PANTHER" id="PTHR37391:SF2">
    <property type="entry name" value="E3 UBIQUITIN-PROTEIN LIGASE"/>
    <property type="match status" value="1"/>
</dbReference>
<reference evidence="2 3" key="1">
    <citation type="submission" date="2019-07" db="EMBL/GenBank/DDBJ databases">
        <title>Genomics analysis of Aphanomyces spp. identifies a new class of oomycete effector associated with host adaptation.</title>
        <authorList>
            <person name="Gaulin E."/>
        </authorList>
    </citation>
    <scope>NUCLEOTIDE SEQUENCE [LARGE SCALE GENOMIC DNA]</scope>
    <source>
        <strain evidence="2 3">ATCC 201684</strain>
    </source>
</reference>
<proteinExistence type="predicted"/>
<dbReference type="VEuPathDB" id="FungiDB:AeMF1_016933"/>
<dbReference type="AlphaFoldDB" id="A0A6G0X9V4"/>
<evidence type="ECO:0000313" key="2">
    <source>
        <dbReference type="EMBL" id="KAF0736683.1"/>
    </source>
</evidence>
<protein>
    <recommendedName>
        <fullName evidence="1">DUF6817 domain-containing protein</fullName>
    </recommendedName>
</protein>
<sequence>MVAEKQRAINAWKEQVFAADPVRAEAWKQHDLKLHQFIKESVPEALAHTGEVSFDEHLVGVQSVLRAFGADEEIAKAGLFHSLYGTEGFQGYKFPILRRPEIRNLIGARAERMVWMFCVIDRKTFDDAVFAFEASKPNPDSLLARPEIGRFPLPLRSDEEWLDFIEMVLADYIEQIEGAAEKANPVVGWEIGEAWGYRRTAYLKMADVLSKALGERGARIKQIVEDVYSREPNATKHIVQEVTPTVTEAARDARDALKSIDL</sequence>
<dbReference type="EMBL" id="VJMJ01000088">
    <property type="protein sequence ID" value="KAF0736683.1"/>
    <property type="molecule type" value="Genomic_DNA"/>
</dbReference>